<organism evidence="1">
    <name type="scientific">Trichophyton rubrum CBS 288.86</name>
    <dbReference type="NCBI Taxonomy" id="1215330"/>
    <lineage>
        <taxon>Eukaryota</taxon>
        <taxon>Fungi</taxon>
        <taxon>Dikarya</taxon>
        <taxon>Ascomycota</taxon>
        <taxon>Pezizomycotina</taxon>
        <taxon>Eurotiomycetes</taxon>
        <taxon>Eurotiomycetidae</taxon>
        <taxon>Onygenales</taxon>
        <taxon>Arthrodermataceae</taxon>
        <taxon>Trichophyton</taxon>
    </lineage>
</organism>
<sequence length="102" mass="11565">MKDGKSEYITTSSWQGLDVRQVTGTSVGFSTWEEAKRREGDGQAGQRIKTMTSCQILCHVYVGRKVRKPLVLRVDDDIDLHMKPEELSIPSSRLDNGKLRRS</sequence>
<reference evidence="1" key="1">
    <citation type="submission" date="2014-02" db="EMBL/GenBank/DDBJ databases">
        <title>The Genome Sequence of Trichophyton rubrum (morphotype fischeri) CBS 288.86.</title>
        <authorList>
            <consortium name="The Broad Institute Genomics Platform"/>
            <person name="Cuomo C.A."/>
            <person name="White T.C."/>
            <person name="Graser Y."/>
            <person name="Martinez-Rossi N."/>
            <person name="Heitman J."/>
            <person name="Young S.K."/>
            <person name="Zeng Q."/>
            <person name="Gargeya S."/>
            <person name="Abouelleil A."/>
            <person name="Alvarado L."/>
            <person name="Chapman S.B."/>
            <person name="Gainer-Dewar J."/>
            <person name="Goldberg J."/>
            <person name="Griggs A."/>
            <person name="Gujja S."/>
            <person name="Hansen M."/>
            <person name="Howarth C."/>
            <person name="Imamovic A."/>
            <person name="Larimer J."/>
            <person name="Martinez D."/>
            <person name="Murphy C."/>
            <person name="Pearson M.D."/>
            <person name="Persinoti G."/>
            <person name="Poon T."/>
            <person name="Priest M."/>
            <person name="Roberts A.D."/>
            <person name="Saif S."/>
            <person name="Shea T.D."/>
            <person name="Sykes S.N."/>
            <person name="Wortman J."/>
            <person name="Nusbaum C."/>
            <person name="Birren B."/>
        </authorList>
    </citation>
    <scope>NUCLEOTIDE SEQUENCE [LARGE SCALE GENOMIC DNA]</scope>
    <source>
        <strain evidence="1">CBS 288.86</strain>
    </source>
</reference>
<dbReference type="AlphaFoldDB" id="A0A022VMF5"/>
<name>A0A022VMF5_TRIRU</name>
<gene>
    <name evidence="1" type="ORF">H103_08772</name>
</gene>
<dbReference type="HOGENOM" id="CLU_2279446_0_0_1"/>
<evidence type="ECO:0000313" key="1">
    <source>
        <dbReference type="EMBL" id="EZF47497.1"/>
    </source>
</evidence>
<dbReference type="EMBL" id="KK207944">
    <property type="protein sequence ID" value="EZF47497.1"/>
    <property type="molecule type" value="Genomic_DNA"/>
</dbReference>
<proteinExistence type="predicted"/>
<accession>A0A022VMF5</accession>
<dbReference type="Proteomes" id="UP000023758">
    <property type="component" value="Unassembled WGS sequence"/>
</dbReference>
<protein>
    <submittedName>
        <fullName evidence="1">Uncharacterized protein</fullName>
    </submittedName>
</protein>